<proteinExistence type="predicted"/>
<reference evidence="2" key="1">
    <citation type="journal article" date="2019" name="Int. J. Syst. Evol. Microbiol.">
        <title>The Global Catalogue of Microorganisms (GCM) 10K type strain sequencing project: providing services to taxonomists for standard genome sequencing and annotation.</title>
        <authorList>
            <consortium name="The Broad Institute Genomics Platform"/>
            <consortium name="The Broad Institute Genome Sequencing Center for Infectious Disease"/>
            <person name="Wu L."/>
            <person name="Ma J."/>
        </authorList>
    </citation>
    <scope>NUCLEOTIDE SEQUENCE [LARGE SCALE GENOMIC DNA]</scope>
    <source>
        <strain evidence="2">JCM 17986</strain>
    </source>
</reference>
<keyword evidence="2" id="KW-1185">Reference proteome</keyword>
<organism evidence="1 2">
    <name type="scientific">Yinghuangia aomiensis</name>
    <dbReference type="NCBI Taxonomy" id="676205"/>
    <lineage>
        <taxon>Bacteria</taxon>
        <taxon>Bacillati</taxon>
        <taxon>Actinomycetota</taxon>
        <taxon>Actinomycetes</taxon>
        <taxon>Kitasatosporales</taxon>
        <taxon>Streptomycetaceae</taxon>
        <taxon>Yinghuangia</taxon>
    </lineage>
</organism>
<comment type="caution">
    <text evidence="1">The sequence shown here is derived from an EMBL/GenBank/DDBJ whole genome shotgun (WGS) entry which is preliminary data.</text>
</comment>
<sequence>MTSPTLPTDKGWRFPATAIGIATRKVDAWGNAVAESFFAHTLRDRLLTAAAPMRSPQLDGSPPTMHDVVKGFGPVLMRV</sequence>
<protein>
    <submittedName>
        <fullName evidence="1">Uncharacterized protein</fullName>
    </submittedName>
</protein>
<dbReference type="EMBL" id="BAABHS010000053">
    <property type="protein sequence ID" value="GAA4994671.1"/>
    <property type="molecule type" value="Genomic_DNA"/>
</dbReference>
<gene>
    <name evidence="1" type="ORF">GCM10023205_79350</name>
</gene>
<name>A0ABP9ICG6_9ACTN</name>
<evidence type="ECO:0000313" key="2">
    <source>
        <dbReference type="Proteomes" id="UP001500466"/>
    </source>
</evidence>
<accession>A0ABP9ICG6</accession>
<dbReference type="Proteomes" id="UP001500466">
    <property type="component" value="Unassembled WGS sequence"/>
</dbReference>
<evidence type="ECO:0000313" key="1">
    <source>
        <dbReference type="EMBL" id="GAA4994671.1"/>
    </source>
</evidence>